<evidence type="ECO:0000256" key="2">
    <source>
        <dbReference type="ARBA" id="ARBA00022801"/>
    </source>
</evidence>
<dbReference type="InterPro" id="IPR000743">
    <property type="entry name" value="Glyco_hydro_28"/>
</dbReference>
<protein>
    <submittedName>
        <fullName evidence="5">Polygalacturonase</fullName>
    </submittedName>
</protein>
<proteinExistence type="inferred from homology"/>
<dbReference type="Pfam" id="PF00295">
    <property type="entry name" value="Glyco_hydro_28"/>
    <property type="match status" value="1"/>
</dbReference>
<evidence type="ECO:0000256" key="1">
    <source>
        <dbReference type="ARBA" id="ARBA00008834"/>
    </source>
</evidence>
<dbReference type="GO" id="GO:0004650">
    <property type="term" value="F:polygalacturonase activity"/>
    <property type="evidence" value="ECO:0007669"/>
    <property type="project" value="InterPro"/>
</dbReference>
<accession>A0A2T6AQ05</accession>
<dbReference type="RefSeq" id="WP_210204169.1">
    <property type="nucleotide sequence ID" value="NZ_BMEZ01000020.1"/>
</dbReference>
<comment type="caution">
    <text evidence="5">The sequence shown here is derived from an EMBL/GenBank/DDBJ whole genome shotgun (WGS) entry which is preliminary data.</text>
</comment>
<dbReference type="PANTHER" id="PTHR31339">
    <property type="entry name" value="PECTIN LYASE-RELATED"/>
    <property type="match status" value="1"/>
</dbReference>
<organism evidence="5 6">
    <name type="scientific">Allosediminivita pacifica</name>
    <dbReference type="NCBI Taxonomy" id="1267769"/>
    <lineage>
        <taxon>Bacteria</taxon>
        <taxon>Pseudomonadati</taxon>
        <taxon>Pseudomonadota</taxon>
        <taxon>Alphaproteobacteria</taxon>
        <taxon>Rhodobacterales</taxon>
        <taxon>Paracoccaceae</taxon>
        <taxon>Allosediminivita</taxon>
    </lineage>
</organism>
<dbReference type="InterPro" id="IPR012341">
    <property type="entry name" value="6hp_glycosidase-like_sf"/>
</dbReference>
<keyword evidence="2 4" id="KW-0378">Hydrolase</keyword>
<evidence type="ECO:0000313" key="6">
    <source>
        <dbReference type="Proteomes" id="UP000244069"/>
    </source>
</evidence>
<dbReference type="SUPFAM" id="SSF48208">
    <property type="entry name" value="Six-hairpin glycosidases"/>
    <property type="match status" value="1"/>
</dbReference>
<name>A0A2T6AQ05_9RHOB</name>
<gene>
    <name evidence="5" type="ORF">C8N44_11945</name>
</gene>
<sequence length="867" mass="92927">MSDLSLIALSARTAALLLAPEGARYRLPRAVDWTLAPKGGDTVASGRAQIAPLFFEGLEPGRDYVLTCDLGSLAFSTPACAGLVEASDFGARPDSPDNAAAFARAIDAVPAGGCLRLDPGRYVTGPVFLKSDMTLWLPEGAEIAAHGCRTGWPVLPARDDTGRVIGTWEGVPEPSFAAPVTALGCTGLTITGRGVIDGGGDRGDWWSWPKETRDGARRPRTLYLAHCPGALLSGFTVRNSPSWTVHPYRCDDLTAVALTIRNPPDSPNTDGFNPESCLRARLIGLDISVGDDCVAVKAGKRLAGQKAHLAPTRDLQITHCHMARGHGAVVMGSEMSGDITDVRIANCLFDGTDRGLRLKTRRGRGGRLVRITMENVDMRGVPTPLAVNAFYFCDPDGRSAAVQDRAPAPVDATTPEISGITLRRVTATGVAQAAAAVLGLPEAPARGITIEDMRVSYDPAAREDVPLMALNVVPVRHGGILADFAEVTGTLRVQADDKEQTDMLTGFFDAYAAGHAPYKGGAWCYEDGCIYRGLECLHRATGEARWLDHLTRLVSAQVGAGPSLAGYDPNEYNIDNILSGRALLYLHEVTGEGRWLDTAGLLVDQLATHPRTRSGVYWHKLRYPWQVWLDGLYMGAPFQVGYGLRTGRADLVEDALRQVATALDMMHVPETGLYAHAVDEARKQPWADPETGQSPAHWARALGWLAMALVDLAELVGPAGFAPLKGRTTQLLKAIAALRRPDGLWLQVIDRPDLDGNYPESSASAMFVYALLKGRTLGLWPGDAEGLHTQLAAGVVRDRPGGGQEMVEICEVAGLGPFQGRYRDGSAEYYLSEARVSDDAKGVGPLMMSFAAHQEAGRRPREAVAGE</sequence>
<dbReference type="Gene3D" id="1.50.10.10">
    <property type="match status" value="1"/>
</dbReference>
<dbReference type="InterPro" id="IPR011050">
    <property type="entry name" value="Pectin_lyase_fold/virulence"/>
</dbReference>
<dbReference type="SUPFAM" id="SSF51126">
    <property type="entry name" value="Pectin lyase-like"/>
    <property type="match status" value="1"/>
</dbReference>
<dbReference type="Pfam" id="PF07470">
    <property type="entry name" value="Glyco_hydro_88"/>
    <property type="match status" value="1"/>
</dbReference>
<reference evidence="5 6" key="1">
    <citation type="submission" date="2018-04" db="EMBL/GenBank/DDBJ databases">
        <title>Genomic Encyclopedia of Archaeal and Bacterial Type Strains, Phase II (KMG-II): from individual species to whole genera.</title>
        <authorList>
            <person name="Goeker M."/>
        </authorList>
    </citation>
    <scope>NUCLEOTIDE SEQUENCE [LARGE SCALE GENOMIC DNA]</scope>
    <source>
        <strain evidence="5 6">DSM 29329</strain>
    </source>
</reference>
<dbReference type="InterPro" id="IPR008928">
    <property type="entry name" value="6-hairpin_glycosidase_sf"/>
</dbReference>
<dbReference type="EMBL" id="QBKN01000019">
    <property type="protein sequence ID" value="PTX45887.1"/>
    <property type="molecule type" value="Genomic_DNA"/>
</dbReference>
<evidence type="ECO:0000256" key="3">
    <source>
        <dbReference type="ARBA" id="ARBA00023295"/>
    </source>
</evidence>
<dbReference type="InterPro" id="IPR051801">
    <property type="entry name" value="GH28_Enzymes"/>
</dbReference>
<dbReference type="Proteomes" id="UP000244069">
    <property type="component" value="Unassembled WGS sequence"/>
</dbReference>
<dbReference type="GO" id="GO:0005975">
    <property type="term" value="P:carbohydrate metabolic process"/>
    <property type="evidence" value="ECO:0007669"/>
    <property type="project" value="InterPro"/>
</dbReference>
<dbReference type="Gene3D" id="2.160.20.10">
    <property type="entry name" value="Single-stranded right-handed beta-helix, Pectin lyase-like"/>
    <property type="match status" value="1"/>
</dbReference>
<comment type="similarity">
    <text evidence="1 4">Belongs to the glycosyl hydrolase 28 family.</text>
</comment>
<dbReference type="PANTHER" id="PTHR31339:SF9">
    <property type="entry name" value="PLASMIN AND FIBRONECTIN-BINDING PROTEIN A"/>
    <property type="match status" value="1"/>
</dbReference>
<keyword evidence="6" id="KW-1185">Reference proteome</keyword>
<evidence type="ECO:0000256" key="4">
    <source>
        <dbReference type="RuleBase" id="RU361169"/>
    </source>
</evidence>
<dbReference type="AlphaFoldDB" id="A0A2T6AQ05"/>
<dbReference type="PROSITE" id="PS00502">
    <property type="entry name" value="POLYGALACTURONASE"/>
    <property type="match status" value="1"/>
</dbReference>
<evidence type="ECO:0000313" key="5">
    <source>
        <dbReference type="EMBL" id="PTX45887.1"/>
    </source>
</evidence>
<dbReference type="InterPro" id="IPR010905">
    <property type="entry name" value="Glyco_hydro_88"/>
</dbReference>
<dbReference type="InterPro" id="IPR012334">
    <property type="entry name" value="Pectin_lyas_fold"/>
</dbReference>
<keyword evidence="3 4" id="KW-0326">Glycosidase</keyword>